<sequence length="291" mass="31771">MSNPGRPEIFVAGFGTGADLVRRLAVSRDGIAGDVIYTDRRSCVISIDDGQSVDMRAPCCVKGLFELLGSAAVVFMISDCKECIRTSRLATRIAEESGVAVMVFMIEDEDGQLEMPDDLGLHNCDHEWICERSSVVVVDVPSDLDDELRLAKMIVCISKMLLEPSTINLDLADLRTVMRCGTEACIISGTGRSPELALQDALDKSLSLMAPSRVRGCLLHITGGLNLTLRDANLIAESMTGALDQHANIIWGMRVRDELDVIEITAVLTGKNIKLQSSRRSSEKRACSWRV</sequence>
<keyword evidence="3" id="KW-0717">Septation</keyword>
<dbReference type="InterPro" id="IPR008280">
    <property type="entry name" value="Tub_FtsZ_C"/>
</dbReference>
<evidence type="ECO:0000259" key="4">
    <source>
        <dbReference type="SMART" id="SM00865"/>
    </source>
</evidence>
<dbReference type="GO" id="GO:0003924">
    <property type="term" value="F:GTPase activity"/>
    <property type="evidence" value="ECO:0007669"/>
    <property type="project" value="InterPro"/>
</dbReference>
<evidence type="ECO:0000313" key="6">
    <source>
        <dbReference type="Proteomes" id="UP000000674"/>
    </source>
</evidence>
<dbReference type="GO" id="GO:0032153">
    <property type="term" value="C:cell division site"/>
    <property type="evidence" value="ECO:0007669"/>
    <property type="project" value="TreeGrafter"/>
</dbReference>
<evidence type="ECO:0000256" key="3">
    <source>
        <dbReference type="ARBA" id="ARBA00023210"/>
    </source>
</evidence>
<dbReference type="InterPro" id="IPR037103">
    <property type="entry name" value="Tubulin/FtsZ-like_C"/>
</dbReference>
<evidence type="ECO:0000256" key="2">
    <source>
        <dbReference type="ARBA" id="ARBA00023134"/>
    </source>
</evidence>
<reference evidence="5 6" key="1">
    <citation type="submission" date="2006-10" db="EMBL/GenBank/DDBJ databases">
        <title>Complete sequence of Methanosaeta thermophila PT.</title>
        <authorList>
            <consortium name="US DOE Joint Genome Institute"/>
            <person name="Copeland A."/>
            <person name="Lucas S."/>
            <person name="Lapidus A."/>
            <person name="Barry K."/>
            <person name="Detter J.C."/>
            <person name="Glavina del Rio T."/>
            <person name="Hammon N."/>
            <person name="Israni S."/>
            <person name="Pitluck S."/>
            <person name="Chain P."/>
            <person name="Malfatti S."/>
            <person name="Shin M."/>
            <person name="Vergez L."/>
            <person name="Schmutz J."/>
            <person name="Larimer F."/>
            <person name="Land M."/>
            <person name="Hauser L."/>
            <person name="Kyrpides N."/>
            <person name="Kim E."/>
            <person name="Smith K.S."/>
            <person name="Ingram-Smith C."/>
            <person name="Richardson P."/>
        </authorList>
    </citation>
    <scope>NUCLEOTIDE SEQUENCE [LARGE SCALE GENOMIC DNA]</scope>
    <source>
        <strain evidence="6">DSM 6194 / JCM 14653 / NBRC 101360 / PT</strain>
    </source>
</reference>
<evidence type="ECO:0000313" key="5">
    <source>
        <dbReference type="EMBL" id="ABK14831.1"/>
    </source>
</evidence>
<dbReference type="GO" id="GO:0005737">
    <property type="term" value="C:cytoplasm"/>
    <property type="evidence" value="ECO:0007669"/>
    <property type="project" value="TreeGrafter"/>
</dbReference>
<keyword evidence="6" id="KW-1185">Reference proteome</keyword>
<dbReference type="EMBL" id="CP000477">
    <property type="protein sequence ID" value="ABK14831.1"/>
    <property type="molecule type" value="Genomic_DNA"/>
</dbReference>
<dbReference type="STRING" id="349307.Mthe_1047"/>
<keyword evidence="3" id="KW-0132">Cell division</keyword>
<dbReference type="SUPFAM" id="SSF55307">
    <property type="entry name" value="Tubulin C-terminal domain-like"/>
    <property type="match status" value="1"/>
</dbReference>
<keyword evidence="3" id="KW-0131">Cell cycle</keyword>
<dbReference type="Gene3D" id="3.30.1330.20">
    <property type="entry name" value="Tubulin/FtsZ, C-terminal domain"/>
    <property type="match status" value="1"/>
</dbReference>
<proteinExistence type="predicted"/>
<organism evidence="5 6">
    <name type="scientific">Methanothrix thermoacetophila (strain DSM 6194 / JCM 14653 / NBRC 101360 / PT)</name>
    <name type="common">Methanosaeta thermophila</name>
    <dbReference type="NCBI Taxonomy" id="349307"/>
    <lineage>
        <taxon>Archaea</taxon>
        <taxon>Methanobacteriati</taxon>
        <taxon>Methanobacteriota</taxon>
        <taxon>Stenosarchaea group</taxon>
        <taxon>Methanomicrobia</taxon>
        <taxon>Methanotrichales</taxon>
        <taxon>Methanotrichaceae</taxon>
        <taxon>Methanothrix</taxon>
    </lineage>
</organism>
<protein>
    <submittedName>
        <fullName evidence="5">Tubulin/FtsZ domain protein</fullName>
    </submittedName>
</protein>
<dbReference type="SMART" id="SM00865">
    <property type="entry name" value="Tubulin_C"/>
    <property type="match status" value="1"/>
</dbReference>
<dbReference type="Pfam" id="PF12327">
    <property type="entry name" value="FtsZ_C"/>
    <property type="match status" value="1"/>
</dbReference>
<accession>A0B807</accession>
<name>A0B807_METTP</name>
<feature type="domain" description="Tubulin/FtsZ 2-layer sandwich" evidence="4">
    <location>
        <begin position="167"/>
        <end position="280"/>
    </location>
</feature>
<dbReference type="HOGENOM" id="CLU_955160_0_0_2"/>
<evidence type="ECO:0000256" key="1">
    <source>
        <dbReference type="ARBA" id="ARBA00022741"/>
    </source>
</evidence>
<dbReference type="InterPro" id="IPR045061">
    <property type="entry name" value="FtsZ/CetZ"/>
</dbReference>
<dbReference type="AlphaFoldDB" id="A0B807"/>
<dbReference type="KEGG" id="mtp:Mthe_1047"/>
<dbReference type="GO" id="GO:0005525">
    <property type="term" value="F:GTP binding"/>
    <property type="evidence" value="ECO:0007669"/>
    <property type="project" value="UniProtKB-KW"/>
</dbReference>
<gene>
    <name evidence="5" type="ordered locus">Mthe_1047</name>
</gene>
<dbReference type="PANTHER" id="PTHR30314">
    <property type="entry name" value="CELL DIVISION PROTEIN FTSZ-RELATED"/>
    <property type="match status" value="1"/>
</dbReference>
<dbReference type="Proteomes" id="UP000000674">
    <property type="component" value="Chromosome"/>
</dbReference>
<dbReference type="GO" id="GO:0051301">
    <property type="term" value="P:cell division"/>
    <property type="evidence" value="ECO:0007669"/>
    <property type="project" value="TreeGrafter"/>
</dbReference>
<dbReference type="PANTHER" id="PTHR30314:SF3">
    <property type="entry name" value="MITOCHONDRIAL DIVISION PROTEIN FSZA"/>
    <property type="match status" value="1"/>
</dbReference>
<dbReference type="InterPro" id="IPR024757">
    <property type="entry name" value="FtsZ_C"/>
</dbReference>
<dbReference type="InterPro" id="IPR018316">
    <property type="entry name" value="Tubulin/FtsZ_2-layer-sand-dom"/>
</dbReference>
<keyword evidence="2" id="KW-0342">GTP-binding</keyword>
<keyword evidence="1" id="KW-0547">Nucleotide-binding</keyword>